<sequence length="129" mass="14897">MEELSENEKKIFLKNDAKAKSIIIRCISDKHIEYIKDAKTAYEMLENLEKVLQRKTVLTKLYCRRSLLQLKCDQTKELQEHFSGYVPLKDCDDCNVPNFVPLDATNVVVDVENVIVDVINSRPQSPLRA</sequence>
<dbReference type="Pfam" id="PF14223">
    <property type="entry name" value="Retrotran_gag_2"/>
    <property type="match status" value="1"/>
</dbReference>
<accession>A0A1Y1N050</accession>
<name>A0A1Y1N050_PHOPY</name>
<protein>
    <submittedName>
        <fullName evidence="1">Uncharacterized protein</fullName>
    </submittedName>
</protein>
<proteinExistence type="predicted"/>
<dbReference type="AlphaFoldDB" id="A0A1Y1N050"/>
<reference evidence="1" key="1">
    <citation type="journal article" date="2016" name="Sci. Rep.">
        <title>Molecular characterization of firefly nuptial gifts: a multi-omics approach sheds light on postcopulatory sexual selection.</title>
        <authorList>
            <person name="Al-Wathiqui N."/>
            <person name="Fallon T.R."/>
            <person name="South A."/>
            <person name="Weng J.K."/>
            <person name="Lewis S.M."/>
        </authorList>
    </citation>
    <scope>NUCLEOTIDE SEQUENCE</scope>
</reference>
<organism evidence="1">
    <name type="scientific">Photinus pyralis</name>
    <name type="common">Common eastern firefly</name>
    <name type="synonym">Lampyris pyralis</name>
    <dbReference type="NCBI Taxonomy" id="7054"/>
    <lineage>
        <taxon>Eukaryota</taxon>
        <taxon>Metazoa</taxon>
        <taxon>Ecdysozoa</taxon>
        <taxon>Arthropoda</taxon>
        <taxon>Hexapoda</taxon>
        <taxon>Insecta</taxon>
        <taxon>Pterygota</taxon>
        <taxon>Neoptera</taxon>
        <taxon>Endopterygota</taxon>
        <taxon>Coleoptera</taxon>
        <taxon>Polyphaga</taxon>
        <taxon>Elateriformia</taxon>
        <taxon>Elateroidea</taxon>
        <taxon>Lampyridae</taxon>
        <taxon>Lampyrinae</taxon>
        <taxon>Photinus</taxon>
    </lineage>
</organism>
<dbReference type="EMBL" id="GEZM01016440">
    <property type="protein sequence ID" value="JAV91273.1"/>
    <property type="molecule type" value="Transcribed_RNA"/>
</dbReference>
<evidence type="ECO:0000313" key="1">
    <source>
        <dbReference type="EMBL" id="JAV91273.1"/>
    </source>
</evidence>